<dbReference type="PANTHER" id="PTHR11851:SF49">
    <property type="entry name" value="MITOCHONDRIAL-PROCESSING PEPTIDASE SUBUNIT ALPHA"/>
    <property type="match status" value="1"/>
</dbReference>
<dbReference type="InterPro" id="IPR050361">
    <property type="entry name" value="MPP/UQCRC_Complex"/>
</dbReference>
<dbReference type="PANTHER" id="PTHR11851">
    <property type="entry name" value="METALLOPROTEASE"/>
    <property type="match status" value="1"/>
</dbReference>
<dbReference type="InterPro" id="IPR011765">
    <property type="entry name" value="Pept_M16_N"/>
</dbReference>
<evidence type="ECO:0000256" key="2">
    <source>
        <dbReference type="RuleBase" id="RU004447"/>
    </source>
</evidence>
<sequence>MGQPHELTTLDSGVRVVTEAMPSVRSAALGLWIGTGSAAESHAEAGLSHLIEHMLFRGTDRYESLEIDQLFDGWGAELNAGTGKETTSVHARVLDRHVAEAFDVMADMVFRPRFDAGDLEAEREIVLEEIAMYDDDPQDKVFDVLGEAVFGDHPLGRAIIGRAEVVAGTPAAGLAAFHAGRYVPGNVVVAAAGSVDHAMIVALTREAEARTAAPSAAPPADDSVPGLERRVRFITKETEQYHVALGGPGVVRDDPRRFALRVLDNILGGTSSSRLFQEVREKRGLAYSVFSFTSNYARSGQVGLYVGTRPDNVAKAMTVVGEELERFRQSGATAEELDRSRENVKGRILLGLESTTARMNRLGSSVLAGMPLLTVDELEERIDAVTRTDVEALARELYAPERLSAAGVGADESAFRSALVPIAA</sequence>
<dbReference type="Pfam" id="PF05193">
    <property type="entry name" value="Peptidase_M16_C"/>
    <property type="match status" value="1"/>
</dbReference>
<dbReference type="SUPFAM" id="SSF63411">
    <property type="entry name" value="LuxS/MPP-like metallohydrolase"/>
    <property type="match status" value="2"/>
</dbReference>
<organism evidence="5">
    <name type="scientific">uncultured Solirubrobacteraceae bacterium</name>
    <dbReference type="NCBI Taxonomy" id="1162706"/>
    <lineage>
        <taxon>Bacteria</taxon>
        <taxon>Bacillati</taxon>
        <taxon>Actinomycetota</taxon>
        <taxon>Thermoleophilia</taxon>
        <taxon>Solirubrobacterales</taxon>
        <taxon>Solirubrobacteraceae</taxon>
        <taxon>environmental samples</taxon>
    </lineage>
</organism>
<gene>
    <name evidence="5" type="ORF">AVDCRST_MAG53-1695</name>
</gene>
<dbReference type="InterPro" id="IPR001431">
    <property type="entry name" value="Pept_M16_Zn_BS"/>
</dbReference>
<dbReference type="AlphaFoldDB" id="A0A6J4SF08"/>
<dbReference type="Gene3D" id="3.30.830.10">
    <property type="entry name" value="Metalloenzyme, LuxS/M16 peptidase-like"/>
    <property type="match status" value="2"/>
</dbReference>
<accession>A0A6J4SF08</accession>
<dbReference type="GO" id="GO:0006508">
    <property type="term" value="P:proteolysis"/>
    <property type="evidence" value="ECO:0007669"/>
    <property type="project" value="InterPro"/>
</dbReference>
<comment type="similarity">
    <text evidence="1 2">Belongs to the peptidase M16 family.</text>
</comment>
<dbReference type="PROSITE" id="PS00143">
    <property type="entry name" value="INSULINASE"/>
    <property type="match status" value="1"/>
</dbReference>
<name>A0A6J4SF08_9ACTN</name>
<proteinExistence type="inferred from homology"/>
<evidence type="ECO:0000259" key="3">
    <source>
        <dbReference type="Pfam" id="PF00675"/>
    </source>
</evidence>
<dbReference type="EMBL" id="CADCVR010000052">
    <property type="protein sequence ID" value="CAA9494098.1"/>
    <property type="molecule type" value="Genomic_DNA"/>
</dbReference>
<reference evidence="5" key="1">
    <citation type="submission" date="2020-02" db="EMBL/GenBank/DDBJ databases">
        <authorList>
            <person name="Meier V. D."/>
        </authorList>
    </citation>
    <scope>NUCLEOTIDE SEQUENCE</scope>
    <source>
        <strain evidence="5">AVDCRST_MAG53</strain>
    </source>
</reference>
<feature type="domain" description="Peptidase M16 C-terminal" evidence="4">
    <location>
        <begin position="174"/>
        <end position="343"/>
    </location>
</feature>
<dbReference type="InterPro" id="IPR011249">
    <property type="entry name" value="Metalloenz_LuxS/M16"/>
</dbReference>
<evidence type="ECO:0000259" key="4">
    <source>
        <dbReference type="Pfam" id="PF05193"/>
    </source>
</evidence>
<dbReference type="Pfam" id="PF00675">
    <property type="entry name" value="Peptidase_M16"/>
    <property type="match status" value="1"/>
</dbReference>
<dbReference type="GO" id="GO:0004222">
    <property type="term" value="F:metalloendopeptidase activity"/>
    <property type="evidence" value="ECO:0007669"/>
    <property type="project" value="InterPro"/>
</dbReference>
<evidence type="ECO:0000256" key="1">
    <source>
        <dbReference type="ARBA" id="ARBA00007261"/>
    </source>
</evidence>
<feature type="domain" description="Peptidase M16 N-terminal" evidence="3">
    <location>
        <begin position="15"/>
        <end position="161"/>
    </location>
</feature>
<evidence type="ECO:0000313" key="5">
    <source>
        <dbReference type="EMBL" id="CAA9494098.1"/>
    </source>
</evidence>
<dbReference type="InterPro" id="IPR007863">
    <property type="entry name" value="Peptidase_M16_C"/>
</dbReference>
<protein>
    <submittedName>
        <fullName evidence="5">FIG007959: peptidase, M16 family</fullName>
    </submittedName>
</protein>
<dbReference type="GO" id="GO:0046872">
    <property type="term" value="F:metal ion binding"/>
    <property type="evidence" value="ECO:0007669"/>
    <property type="project" value="InterPro"/>
</dbReference>